<dbReference type="SUPFAM" id="SSF52833">
    <property type="entry name" value="Thioredoxin-like"/>
    <property type="match status" value="1"/>
</dbReference>
<reference evidence="1 2" key="1">
    <citation type="submission" date="2019-02" db="EMBL/GenBank/DDBJ databases">
        <title>Marinobacter halodurans sp. nov., a marine bacterium isolated from sea tidal flat.</title>
        <authorList>
            <person name="Yoo Y."/>
            <person name="Lee D.W."/>
            <person name="Kim B.S."/>
            <person name="Kim J.-J."/>
        </authorList>
    </citation>
    <scope>NUCLEOTIDE SEQUENCE [LARGE SCALE GENOMIC DNA]</scope>
    <source>
        <strain evidence="1 2">YJ-S3-2</strain>
    </source>
</reference>
<gene>
    <name evidence="1" type="ORF">EZI54_19605</name>
</gene>
<evidence type="ECO:0000313" key="1">
    <source>
        <dbReference type="EMBL" id="TBW49523.1"/>
    </source>
</evidence>
<proteinExistence type="predicted"/>
<dbReference type="Pfam" id="PF06764">
    <property type="entry name" value="DUF1223"/>
    <property type="match status" value="1"/>
</dbReference>
<accession>A0ABY1ZJ60</accession>
<protein>
    <submittedName>
        <fullName evidence="1">DUF1223 domain-containing protein</fullName>
    </submittedName>
</protein>
<evidence type="ECO:0000313" key="2">
    <source>
        <dbReference type="Proteomes" id="UP000313645"/>
    </source>
</evidence>
<keyword evidence="2" id="KW-1185">Reference proteome</keyword>
<dbReference type="PANTHER" id="PTHR36057">
    <property type="match status" value="1"/>
</dbReference>
<dbReference type="EMBL" id="SJDL01000040">
    <property type="protein sequence ID" value="TBW49523.1"/>
    <property type="molecule type" value="Genomic_DNA"/>
</dbReference>
<dbReference type="PANTHER" id="PTHR36057:SF1">
    <property type="entry name" value="LIPOPROTEIN LIPID ATTACHMENT SITE-LIKE PROTEIN, PUTATIVE (DUF1223)-RELATED"/>
    <property type="match status" value="1"/>
</dbReference>
<comment type="caution">
    <text evidence="1">The sequence shown here is derived from an EMBL/GenBank/DDBJ whole genome shotgun (WGS) entry which is preliminary data.</text>
</comment>
<organism evidence="1 2">
    <name type="scientific">Marinobacter halodurans</name>
    <dbReference type="NCBI Taxonomy" id="2528979"/>
    <lineage>
        <taxon>Bacteria</taxon>
        <taxon>Pseudomonadati</taxon>
        <taxon>Pseudomonadota</taxon>
        <taxon>Gammaproteobacteria</taxon>
        <taxon>Pseudomonadales</taxon>
        <taxon>Marinobacteraceae</taxon>
        <taxon>Marinobacter</taxon>
    </lineage>
</organism>
<sequence>MPLSRRFLVKGFLLPVLAFSLSGAVFAEPLKRWESGSESTDTVELFTSEGCSSCPPADRWLSSLKSRPGLFKSFIPLAFHVDYWDYIGWKDRMADPAFSARQRQYVDSGDVSQVYTPGIVINSHEWRDWFQGQRDWQSTPAKVGRMTATLDGQARLTVEFTGYQPGQRLNVAYLGIGMKTRVKAGENRGRELNHDFVVLDVTHPDGGSPWSVTLPPRPEAGQTQTALAVWVSPPDSPEIVQAVGGYLD</sequence>
<dbReference type="RefSeq" id="WP_131483574.1">
    <property type="nucleotide sequence ID" value="NZ_SJDL01000040.1"/>
</dbReference>
<dbReference type="InterPro" id="IPR036249">
    <property type="entry name" value="Thioredoxin-like_sf"/>
</dbReference>
<dbReference type="Proteomes" id="UP000313645">
    <property type="component" value="Unassembled WGS sequence"/>
</dbReference>
<dbReference type="InterPro" id="IPR010634">
    <property type="entry name" value="DUF1223"/>
</dbReference>
<name>A0ABY1ZJ60_9GAMM</name>